<reference evidence="1 2" key="1">
    <citation type="submission" date="2016-11" db="EMBL/GenBank/DDBJ databases">
        <authorList>
            <person name="Jaros S."/>
            <person name="Januszkiewicz K."/>
            <person name="Wedrychowicz H."/>
        </authorList>
    </citation>
    <scope>NUCLEOTIDE SEQUENCE [LARGE SCALE GENOMIC DNA]</scope>
    <source>
        <strain evidence="1 2">DSM 3074</strain>
    </source>
</reference>
<gene>
    <name evidence="1" type="ORF">SAMN02745671_01135</name>
</gene>
<dbReference type="AlphaFoldDB" id="A0A1M6CJ17"/>
<dbReference type="Proteomes" id="UP000191240">
    <property type="component" value="Unassembled WGS sequence"/>
</dbReference>
<proteinExistence type="predicted"/>
<name>A0A1M6CJ17_9FIRM</name>
<sequence length="62" mass="7123">MKKTVADYISEYGIDINNMGIYDESIGDEIWRPWEIREYFNSVVVDVYEKDGVGGLVVACKE</sequence>
<accession>A0A1M6CJ17</accession>
<evidence type="ECO:0000313" key="2">
    <source>
        <dbReference type="Proteomes" id="UP000191240"/>
    </source>
</evidence>
<protein>
    <submittedName>
        <fullName evidence="1">Uncharacterized protein</fullName>
    </submittedName>
</protein>
<dbReference type="EMBL" id="FQYW01000008">
    <property type="protein sequence ID" value="SHI60986.1"/>
    <property type="molecule type" value="Genomic_DNA"/>
</dbReference>
<evidence type="ECO:0000313" key="1">
    <source>
        <dbReference type="EMBL" id="SHI60986.1"/>
    </source>
</evidence>
<dbReference type="RefSeq" id="WP_080325614.1">
    <property type="nucleotide sequence ID" value="NZ_FQYW01000008.1"/>
</dbReference>
<organism evidence="1 2">
    <name type="scientific">Anaerovibrio lipolyticus DSM 3074</name>
    <dbReference type="NCBI Taxonomy" id="1120997"/>
    <lineage>
        <taxon>Bacteria</taxon>
        <taxon>Bacillati</taxon>
        <taxon>Bacillota</taxon>
        <taxon>Negativicutes</taxon>
        <taxon>Selenomonadales</taxon>
        <taxon>Selenomonadaceae</taxon>
        <taxon>Anaerovibrio</taxon>
    </lineage>
</organism>